<dbReference type="OrthoDB" id="1106668at2759"/>
<evidence type="ECO:0000313" key="3">
    <source>
        <dbReference type="EMBL" id="VVB13015.1"/>
    </source>
</evidence>
<protein>
    <submittedName>
        <fullName evidence="3">Uncharacterized protein</fullName>
    </submittedName>
</protein>
<proteinExistence type="predicted"/>
<feature type="compositionally biased region" description="Basic and acidic residues" evidence="2">
    <location>
        <begin position="8"/>
        <end position="19"/>
    </location>
</feature>
<reference evidence="3" key="1">
    <citation type="submission" date="2019-07" db="EMBL/GenBank/DDBJ databases">
        <authorList>
            <person name="Dittberner H."/>
        </authorList>
    </citation>
    <scope>NUCLEOTIDE SEQUENCE [LARGE SCALE GENOMIC DNA]</scope>
</reference>
<dbReference type="Proteomes" id="UP000489600">
    <property type="component" value="Unassembled WGS sequence"/>
</dbReference>
<organism evidence="3 4">
    <name type="scientific">Arabis nemorensis</name>
    <dbReference type="NCBI Taxonomy" id="586526"/>
    <lineage>
        <taxon>Eukaryota</taxon>
        <taxon>Viridiplantae</taxon>
        <taxon>Streptophyta</taxon>
        <taxon>Embryophyta</taxon>
        <taxon>Tracheophyta</taxon>
        <taxon>Spermatophyta</taxon>
        <taxon>Magnoliopsida</taxon>
        <taxon>eudicotyledons</taxon>
        <taxon>Gunneridae</taxon>
        <taxon>Pentapetalae</taxon>
        <taxon>rosids</taxon>
        <taxon>malvids</taxon>
        <taxon>Brassicales</taxon>
        <taxon>Brassicaceae</taxon>
        <taxon>Arabideae</taxon>
        <taxon>Arabis</taxon>
    </lineage>
</organism>
<keyword evidence="1" id="KW-0175">Coiled coil</keyword>
<sequence length="279" mass="32150">MSGKSSPPRRDKSEKKKNIPVDIPAKITMFAVQDELLTTRHEILKEDHESLKQDYASLEVRFKHVEEMNEIMKSHLENQLKEPEAKNQRLLKDIETEKEEKKKIVEEIKRMEDELKMKNEELLILKEEAETDHKKMEDKYNELVERFGAIVKDCSYLKSLCDDENLTNQELNNVVGQERNNVAEKVIGRGGNNVADDNDVIMVDEYRNGNNVADDNEVIMVDEYRNVNNTVTDTIVISDGSDTEYDNPPRESNITPQMHVGVKQEEQWSNGANSSQVGE</sequence>
<comment type="caution">
    <text evidence="3">The sequence shown here is derived from an EMBL/GenBank/DDBJ whole genome shotgun (WGS) entry which is preliminary data.</text>
</comment>
<name>A0A565CH96_9BRAS</name>
<accession>A0A565CH96</accession>
<feature type="region of interest" description="Disordered" evidence="2">
    <location>
        <begin position="239"/>
        <end position="279"/>
    </location>
</feature>
<feature type="compositionally biased region" description="Polar residues" evidence="2">
    <location>
        <begin position="267"/>
        <end position="279"/>
    </location>
</feature>
<gene>
    <name evidence="3" type="ORF">ANE_LOCUS23459</name>
</gene>
<evidence type="ECO:0000256" key="2">
    <source>
        <dbReference type="SAM" id="MobiDB-lite"/>
    </source>
</evidence>
<dbReference type="AlphaFoldDB" id="A0A565CH96"/>
<dbReference type="EMBL" id="CABITT030000008">
    <property type="protein sequence ID" value="VVB13015.1"/>
    <property type="molecule type" value="Genomic_DNA"/>
</dbReference>
<feature type="coiled-coil region" evidence="1">
    <location>
        <begin position="41"/>
        <end position="146"/>
    </location>
</feature>
<evidence type="ECO:0000256" key="1">
    <source>
        <dbReference type="SAM" id="Coils"/>
    </source>
</evidence>
<evidence type="ECO:0000313" key="4">
    <source>
        <dbReference type="Proteomes" id="UP000489600"/>
    </source>
</evidence>
<feature type="region of interest" description="Disordered" evidence="2">
    <location>
        <begin position="1"/>
        <end position="20"/>
    </location>
</feature>
<keyword evidence="4" id="KW-1185">Reference proteome</keyword>